<protein>
    <recommendedName>
        <fullName evidence="7">ABC3 transporter permease C-terminal domain-containing protein</fullName>
    </recommendedName>
</protein>
<feature type="transmembrane region" description="Helical" evidence="6">
    <location>
        <begin position="349"/>
        <end position="368"/>
    </location>
</feature>
<dbReference type="PANTHER" id="PTHR30287">
    <property type="entry name" value="MEMBRANE COMPONENT OF PREDICTED ABC SUPERFAMILY METABOLITE UPTAKE TRANSPORTER"/>
    <property type="match status" value="1"/>
</dbReference>
<evidence type="ECO:0000259" key="7">
    <source>
        <dbReference type="Pfam" id="PF02687"/>
    </source>
</evidence>
<organism evidence="8 9">
    <name type="scientific">Bacterioplanes sanyensis</name>
    <dbReference type="NCBI Taxonomy" id="1249553"/>
    <lineage>
        <taxon>Bacteria</taxon>
        <taxon>Pseudomonadati</taxon>
        <taxon>Pseudomonadota</taxon>
        <taxon>Gammaproteobacteria</taxon>
        <taxon>Oceanospirillales</taxon>
        <taxon>Oceanospirillaceae</taxon>
        <taxon>Bacterioplanes</taxon>
    </lineage>
</organism>
<dbReference type="InterPro" id="IPR038766">
    <property type="entry name" value="Membrane_comp_ABC_pdt"/>
</dbReference>
<comment type="subcellular location">
    <subcellularLocation>
        <location evidence="1">Cell membrane</location>
        <topology evidence="1">Multi-pass membrane protein</topology>
    </subcellularLocation>
</comment>
<dbReference type="Pfam" id="PF02687">
    <property type="entry name" value="FtsX"/>
    <property type="match status" value="2"/>
</dbReference>
<name>A0A222FHL8_9GAMM</name>
<feature type="transmembrane region" description="Helical" evidence="6">
    <location>
        <begin position="740"/>
        <end position="771"/>
    </location>
</feature>
<feature type="transmembrane region" description="Helical" evidence="6">
    <location>
        <begin position="419"/>
        <end position="438"/>
    </location>
</feature>
<dbReference type="GO" id="GO:0005886">
    <property type="term" value="C:plasma membrane"/>
    <property type="evidence" value="ECO:0007669"/>
    <property type="project" value="UniProtKB-SubCell"/>
</dbReference>
<keyword evidence="4 6" id="KW-1133">Transmembrane helix</keyword>
<feature type="transmembrane region" description="Helical" evidence="6">
    <location>
        <begin position="792"/>
        <end position="812"/>
    </location>
</feature>
<accession>A0A222FHL8</accession>
<keyword evidence="5 6" id="KW-0472">Membrane</keyword>
<feature type="transmembrane region" description="Helical" evidence="6">
    <location>
        <begin position="395"/>
        <end position="413"/>
    </location>
</feature>
<reference evidence="8 9" key="1">
    <citation type="submission" date="2017-07" db="EMBL/GenBank/DDBJ databases">
        <title>Annotated genome sequence of Bacterioplanes sanyensis isolated from Red Sea.</title>
        <authorList>
            <person name="Rehman Z.U."/>
        </authorList>
    </citation>
    <scope>NUCLEOTIDE SEQUENCE [LARGE SCALE GENOMIC DNA]</scope>
    <source>
        <strain evidence="8 9">NV9</strain>
    </source>
</reference>
<evidence type="ECO:0000256" key="1">
    <source>
        <dbReference type="ARBA" id="ARBA00004651"/>
    </source>
</evidence>
<keyword evidence="2" id="KW-1003">Cell membrane</keyword>
<proteinExistence type="predicted"/>
<keyword evidence="9" id="KW-1185">Reference proteome</keyword>
<gene>
    <name evidence="8" type="ORF">CHH28_07590</name>
</gene>
<dbReference type="InterPro" id="IPR003838">
    <property type="entry name" value="ABC3_permease_C"/>
</dbReference>
<evidence type="ECO:0000256" key="5">
    <source>
        <dbReference type="ARBA" id="ARBA00023136"/>
    </source>
</evidence>
<dbReference type="PANTHER" id="PTHR30287:SF2">
    <property type="entry name" value="BLL1001 PROTEIN"/>
    <property type="match status" value="1"/>
</dbReference>
<feature type="transmembrane region" description="Helical" evidence="6">
    <location>
        <begin position="253"/>
        <end position="271"/>
    </location>
</feature>
<evidence type="ECO:0000256" key="4">
    <source>
        <dbReference type="ARBA" id="ARBA00022989"/>
    </source>
</evidence>
<dbReference type="KEGG" id="bsan:CHH28_07590"/>
<dbReference type="AlphaFoldDB" id="A0A222FHL8"/>
<sequence>MLWSWLTLLSHYRRHPSQTLFLLLGLITGVALWSAVHIINAHARASYAEADLLLDAQASHWIQSPQGRVDLNDYVALRRAGFRQVYPVLELRLSTPDNQPLTLIATDLMAMGASRTSPTEAQSNSRVDMHAWSQLSQPPYAVWVPASLANSLPLQAGQRLTLRDGRQLPPAVIDSQPRQGQRLFMDIGAAAITLGETHLSYLAVGAINPAELKRLDQWLGQYAPQLKRRSNQQPLDLTELTASLHIHLNAMSLLAFAVGLFIVFNAVRFALHSRASTLTTLRELGVSARTLTSAIMLEGFTLSLIGTALGLAAGFGLSQLLLPAVAATLQHLYGAVLDQRLLLQPQVLLQAWLLTSVGLLMALVWPLWQRSRQDVLAQRQGIDLLQQEQRSQRRLAISSLVLLALALLSYPWLRSLAHGFALLAVLLFAGAWLLPWLASQCLHGLSQNAKPGLAQWCWAEGQVQLGPLRPALMAMLLALTANFGVDNLVGSFRQALDNWLQQRIAADVYVQSEQLDAHQLSQHAWLLDSHQRNGLRLRWQERPTLIRGLDPSAPDVQQLPMASQSYPPSQNYPQSGAAWPDDGILANEQVQHLAGKQLGDVIYLPLGNGEQQRFTLAGFYYDYGNPYFQFYLPYQRVAQLWPSAQPQGLALWLNEDANMTEVEQALVEAGAQPGDWIDRRAILQLSLRIFDRTFAMTAAINTLTFAVAGIALLAALLAIHQQRLPHYAHWRAMGVSWREWLQLTAVPLALCLMLTWALSIPLGSALAWLLIHDINVLSFGWTMPLQWQGRPALLLALLCLGVTAIAFAIAALQVRQRLPYALKQLGADE</sequence>
<feature type="transmembrane region" description="Helical" evidence="6">
    <location>
        <begin position="694"/>
        <end position="720"/>
    </location>
</feature>
<feature type="domain" description="ABC3 transporter permease C-terminal" evidence="7">
    <location>
        <begin position="250"/>
        <end position="372"/>
    </location>
</feature>
<keyword evidence="3 6" id="KW-0812">Transmembrane</keyword>
<evidence type="ECO:0000313" key="8">
    <source>
        <dbReference type="EMBL" id="ASP38545.1"/>
    </source>
</evidence>
<evidence type="ECO:0000256" key="6">
    <source>
        <dbReference type="SAM" id="Phobius"/>
    </source>
</evidence>
<feature type="domain" description="ABC3 transporter permease C-terminal" evidence="7">
    <location>
        <begin position="700"/>
        <end position="816"/>
    </location>
</feature>
<feature type="transmembrane region" description="Helical" evidence="6">
    <location>
        <begin position="291"/>
        <end position="313"/>
    </location>
</feature>
<dbReference type="EMBL" id="CP022530">
    <property type="protein sequence ID" value="ASP38545.1"/>
    <property type="molecule type" value="Genomic_DNA"/>
</dbReference>
<evidence type="ECO:0000256" key="2">
    <source>
        <dbReference type="ARBA" id="ARBA00022475"/>
    </source>
</evidence>
<evidence type="ECO:0000313" key="9">
    <source>
        <dbReference type="Proteomes" id="UP000202440"/>
    </source>
</evidence>
<feature type="transmembrane region" description="Helical" evidence="6">
    <location>
        <begin position="20"/>
        <end position="39"/>
    </location>
</feature>
<evidence type="ECO:0000256" key="3">
    <source>
        <dbReference type="ARBA" id="ARBA00022692"/>
    </source>
</evidence>
<dbReference type="Proteomes" id="UP000202440">
    <property type="component" value="Chromosome"/>
</dbReference>